<dbReference type="EMBL" id="FZNO01000019">
    <property type="protein sequence ID" value="SNR69212.1"/>
    <property type="molecule type" value="Genomic_DNA"/>
</dbReference>
<evidence type="ECO:0000313" key="1">
    <source>
        <dbReference type="EMBL" id="SNR69212.1"/>
    </source>
</evidence>
<keyword evidence="2" id="KW-1185">Reference proteome</keyword>
<organism evidence="1 2">
    <name type="scientific">Blastococcus mobilis</name>
    <dbReference type="NCBI Taxonomy" id="1938746"/>
    <lineage>
        <taxon>Bacteria</taxon>
        <taxon>Bacillati</taxon>
        <taxon>Actinomycetota</taxon>
        <taxon>Actinomycetes</taxon>
        <taxon>Geodermatophilales</taxon>
        <taxon>Geodermatophilaceae</taxon>
        <taxon>Blastococcus</taxon>
    </lineage>
</organism>
<protein>
    <submittedName>
        <fullName evidence="1">AAA domain-containing protein</fullName>
    </submittedName>
</protein>
<dbReference type="OrthoDB" id="3523587at2"/>
<dbReference type="AlphaFoldDB" id="A0A238YE31"/>
<gene>
    <name evidence="1" type="ORF">SAMN06272737_11965</name>
</gene>
<dbReference type="Proteomes" id="UP000198403">
    <property type="component" value="Unassembled WGS sequence"/>
</dbReference>
<accession>A0A238YE31</accession>
<evidence type="ECO:0000313" key="2">
    <source>
        <dbReference type="Proteomes" id="UP000198403"/>
    </source>
</evidence>
<dbReference type="SUPFAM" id="SSF52540">
    <property type="entry name" value="P-loop containing nucleoside triphosphate hydrolases"/>
    <property type="match status" value="1"/>
</dbReference>
<dbReference type="InterPro" id="IPR027417">
    <property type="entry name" value="P-loop_NTPase"/>
</dbReference>
<dbReference type="RefSeq" id="WP_141137529.1">
    <property type="nucleotide sequence ID" value="NZ_FZNO01000019.1"/>
</dbReference>
<proteinExistence type="predicted"/>
<dbReference type="Gene3D" id="3.40.50.300">
    <property type="entry name" value="P-loop containing nucleotide triphosphate hydrolases"/>
    <property type="match status" value="1"/>
</dbReference>
<sequence length="199" mass="21928">MRLESVRTAPRLLGGRTVGRDPVLVVIGGLPGSGKTTLLRRLLAQESSGVTGFDSEQVAARLTRAGRRLPYRFLRPLVHCWHRWRVLRGVGRNSPVVVLTDPWTSARWRAVVLRAARRAGRSVRLVLIDVPPELAERGQAARGRAISARAMRGHTVRWDRLRRTVDEPNGGAGARPALVVDRARASGLTLAEILGRPVR</sequence>
<dbReference type="Pfam" id="PF13671">
    <property type="entry name" value="AAA_33"/>
    <property type="match status" value="1"/>
</dbReference>
<reference evidence="1 2" key="1">
    <citation type="submission" date="2017-06" db="EMBL/GenBank/DDBJ databases">
        <authorList>
            <person name="Kim H.J."/>
            <person name="Triplett B.A."/>
        </authorList>
    </citation>
    <scope>NUCLEOTIDE SEQUENCE [LARGE SCALE GENOMIC DNA]</scope>
    <source>
        <strain evidence="1 2">DSM 44272</strain>
    </source>
</reference>
<name>A0A238YE31_9ACTN</name>